<evidence type="ECO:0000256" key="2">
    <source>
        <dbReference type="ARBA" id="ARBA00022723"/>
    </source>
</evidence>
<dbReference type="InterPro" id="IPR007219">
    <property type="entry name" value="XnlR_reg_dom"/>
</dbReference>
<dbReference type="EMBL" id="JAWRVI010000016">
    <property type="protein sequence ID" value="KAK4090268.1"/>
    <property type="molecule type" value="Genomic_DNA"/>
</dbReference>
<evidence type="ECO:0000256" key="4">
    <source>
        <dbReference type="ARBA" id="ARBA00023163"/>
    </source>
</evidence>
<evidence type="ECO:0000259" key="7">
    <source>
        <dbReference type="PROSITE" id="PS50048"/>
    </source>
</evidence>
<gene>
    <name evidence="8" type="ORF">Purlil1_5439</name>
</gene>
<feature type="region of interest" description="Disordered" evidence="6">
    <location>
        <begin position="1240"/>
        <end position="1266"/>
    </location>
</feature>
<evidence type="ECO:0000256" key="6">
    <source>
        <dbReference type="SAM" id="MobiDB-lite"/>
    </source>
</evidence>
<reference evidence="8 9" key="1">
    <citation type="journal article" date="2024" name="Microbiol. Resour. Announc.">
        <title>Genome annotations for the ascomycete fungi Trichoderma harzianum, Trichoderma aggressivum, and Purpureocillium lilacinum.</title>
        <authorList>
            <person name="Beijen E.P.W."/>
            <person name="Ohm R.A."/>
        </authorList>
    </citation>
    <scope>NUCLEOTIDE SEQUENCE [LARGE SCALE GENOMIC DNA]</scope>
    <source>
        <strain evidence="8 9">CBS 150709</strain>
    </source>
</reference>
<sequence>MASQEKRSGKRASVTDPETRVAHCFLSSSSMINQSLRCAGGKLMDSCGFEWRQGIYPSISLRQLCMRHSWGHASMLGACAGEERRRLLGRRPGFGASPTPHLKGVAGEQQGIPPSGVADPGPTTYHASHSQPRDCCSATHFCAGLCVVSLMLPLSSRAARQAAGATIVTESIITSGIVDVGQWYGEQLEGVATMLTCATLSCPLCRGPHPRRRKRWQSAWLGKWHMENGFMIPNPGQEATTSRLADFSCDALPVWGMAHRYGDEPVGYLPEAGFAWPCQALDIVNPIRPLAGSAPAINMWLGDLSRLGLVAEQPTKIALPLMVGRRAYLYKQAGGRPWLGSPKRSPVLSLPDGPARTRRPQTQPATLASHSHSHTDTHWCNALALTLPGHEDGVRLQQSACTMNTLIATAVAPTLGSRRSDLTGGGRTSGQKVAGNDEPRRKNVTWPCQRVMPPAAHCTAPHRTTRQRPPAPFVSKPSYGRIRPLRHRAETRRPDISTATPLHMPIIAVPTSRRRSGCCDQPKESARRLTHAHPDLTARPPAGCCSETIPTPTRSQVSLRRRRRASSAKPVMESQSGSTSAVPDSAAAATEPLACVSCRSRKLKCDRTKPACARCVKVGAECCYPESRRKPTFKRRNVKELEARLAQVEEYLNQVNKGGDDAEDSSSKRSDEPPLQMGDFTFESGPPGQDSDTQGVASQPQDSFEMPSFQESDFIGSGQLMGLGYSETLPPFEVQEELNNAFFLGQYHFIPVVHSGRYYQAFYGGPLRKPPMCLQYAIWALASNGHAKYDQYSQIFYQRARQYADADEMKGHGEHFITIAHAQTWALVAAFEAKCMFFTRASTSCARCVRLTQMMGLDRLDGNSEDQPPALGPTTSWAELEERRRVMWGAFAIDSHASISTGWACLIDPNNISTRLPASEEAFSSGQEETAPFLEDVFNGAAYSGFAGAIVICQIFRSILQHVHRCKPTDRPDDMMEGAWWKRHRDLDNKLSNAFMFLPEQLRLPQRVRDPSAVHTNLNLHAAVIALHHAAIEKQQIHNLPESVKQSSLCRLRTSAEEIVNIVKMTSHSTAMFRSPMCALSLYVATTVYVYLAKQNPHSGLTTLDVSNLELIISAMEAIGRQHQITTAFLQQACLDVEKNGLDSTIRLPNLRKYRDIFGGANSNIPMLARSPVSKHTSASPILPGRLPLNNPKGHIPPAHLRMDKGIPPMTGSRGTEPLVRELINADCFQPLLRAAKHNVAATPVDHPGKRKRMSPSPGPASDRNIGILTSVMTESVSSGSRSTSSRGPGLGVSNSWRFDGVDLRPHPGNQFFVLPDRTSSSASSPANREHGTDGVSGSSHTSPGTGGLGNTPEENRFDLRPFQDRISTPLWQTTEEAFFATQIPESLLNLAPGDDDGAWALLNETMKWQNTTTGM</sequence>
<evidence type="ECO:0000256" key="5">
    <source>
        <dbReference type="ARBA" id="ARBA00023242"/>
    </source>
</evidence>
<protein>
    <submittedName>
        <fullName evidence="8">Transcriptional regulator family: Fungal Specific TF</fullName>
    </submittedName>
</protein>
<feature type="region of interest" description="Disordered" evidence="6">
    <location>
        <begin position="340"/>
        <end position="373"/>
    </location>
</feature>
<organism evidence="8 9">
    <name type="scientific">Purpureocillium lilacinum</name>
    <name type="common">Paecilomyces lilacinus</name>
    <dbReference type="NCBI Taxonomy" id="33203"/>
    <lineage>
        <taxon>Eukaryota</taxon>
        <taxon>Fungi</taxon>
        <taxon>Dikarya</taxon>
        <taxon>Ascomycota</taxon>
        <taxon>Pezizomycotina</taxon>
        <taxon>Sordariomycetes</taxon>
        <taxon>Hypocreomycetidae</taxon>
        <taxon>Hypocreales</taxon>
        <taxon>Ophiocordycipitaceae</taxon>
        <taxon>Purpureocillium</taxon>
    </lineage>
</organism>
<feature type="compositionally biased region" description="Polar residues" evidence="6">
    <location>
        <begin position="360"/>
        <end position="370"/>
    </location>
</feature>
<dbReference type="SMART" id="SM00906">
    <property type="entry name" value="Fungal_trans"/>
    <property type="match status" value="1"/>
</dbReference>
<evidence type="ECO:0000256" key="3">
    <source>
        <dbReference type="ARBA" id="ARBA00023015"/>
    </source>
</evidence>
<feature type="region of interest" description="Disordered" evidence="6">
    <location>
        <begin position="1310"/>
        <end position="1357"/>
    </location>
</feature>
<feature type="compositionally biased region" description="Polar residues" evidence="6">
    <location>
        <begin position="1318"/>
        <end position="1327"/>
    </location>
</feature>
<dbReference type="PANTHER" id="PTHR47338">
    <property type="entry name" value="ZN(II)2CYS6 TRANSCRIPTION FACTOR (EUROFUNG)-RELATED"/>
    <property type="match status" value="1"/>
</dbReference>
<dbReference type="Pfam" id="PF00172">
    <property type="entry name" value="Zn_clus"/>
    <property type="match status" value="1"/>
</dbReference>
<keyword evidence="2" id="KW-0479">Metal-binding</keyword>
<feature type="region of interest" description="Disordered" evidence="6">
    <location>
        <begin position="416"/>
        <end position="441"/>
    </location>
</feature>
<feature type="compositionally biased region" description="Polar residues" evidence="6">
    <location>
        <begin position="573"/>
        <end position="582"/>
    </location>
</feature>
<accession>A0ABR0C1P5</accession>
<feature type="region of interest" description="Disordered" evidence="6">
    <location>
        <begin position="93"/>
        <end position="125"/>
    </location>
</feature>
<evidence type="ECO:0000256" key="1">
    <source>
        <dbReference type="ARBA" id="ARBA00004123"/>
    </source>
</evidence>
<feature type="compositionally biased region" description="Polar residues" evidence="6">
    <location>
        <begin position="690"/>
        <end position="702"/>
    </location>
</feature>
<feature type="region of interest" description="Disordered" evidence="6">
    <location>
        <begin position="455"/>
        <end position="479"/>
    </location>
</feature>
<dbReference type="SUPFAM" id="SSF57701">
    <property type="entry name" value="Zn2/Cys6 DNA-binding domain"/>
    <property type="match status" value="1"/>
</dbReference>
<dbReference type="Gene3D" id="4.10.240.10">
    <property type="entry name" value="Zn(2)-C6 fungal-type DNA-binding domain"/>
    <property type="match status" value="1"/>
</dbReference>
<evidence type="ECO:0000313" key="8">
    <source>
        <dbReference type="EMBL" id="KAK4090268.1"/>
    </source>
</evidence>
<dbReference type="PROSITE" id="PS00463">
    <property type="entry name" value="ZN2_CY6_FUNGAL_1"/>
    <property type="match status" value="1"/>
</dbReference>
<dbReference type="PROSITE" id="PS50048">
    <property type="entry name" value="ZN2_CY6_FUNGAL_2"/>
    <property type="match status" value="1"/>
</dbReference>
<dbReference type="InterPro" id="IPR036864">
    <property type="entry name" value="Zn2-C6_fun-type_DNA-bd_sf"/>
</dbReference>
<dbReference type="InterPro" id="IPR001138">
    <property type="entry name" value="Zn2Cys6_DnaBD"/>
</dbReference>
<keyword evidence="9" id="KW-1185">Reference proteome</keyword>
<keyword evidence="3" id="KW-0805">Transcription regulation</keyword>
<dbReference type="PANTHER" id="PTHR47338:SF10">
    <property type="entry name" value="TRANSCRIPTION FACTOR DOMAIN-CONTAINING PROTEIN-RELATED"/>
    <property type="match status" value="1"/>
</dbReference>
<feature type="region of interest" description="Disordered" evidence="6">
    <location>
        <begin position="534"/>
        <end position="586"/>
    </location>
</feature>
<evidence type="ECO:0000313" key="9">
    <source>
        <dbReference type="Proteomes" id="UP001287286"/>
    </source>
</evidence>
<dbReference type="CDD" id="cd12148">
    <property type="entry name" value="fungal_TF_MHR"/>
    <property type="match status" value="1"/>
</dbReference>
<feature type="domain" description="Zn(2)-C6 fungal-type" evidence="7">
    <location>
        <begin position="594"/>
        <end position="624"/>
    </location>
</feature>
<proteinExistence type="predicted"/>
<comment type="subcellular location">
    <subcellularLocation>
        <location evidence="1">Nucleus</location>
    </subcellularLocation>
</comment>
<dbReference type="CDD" id="cd00067">
    <property type="entry name" value="GAL4"/>
    <property type="match status" value="1"/>
</dbReference>
<keyword evidence="4" id="KW-0804">Transcription</keyword>
<dbReference type="Pfam" id="PF04082">
    <property type="entry name" value="Fungal_trans"/>
    <property type="match status" value="1"/>
</dbReference>
<name>A0ABR0C1P5_PURLI</name>
<dbReference type="InterPro" id="IPR050815">
    <property type="entry name" value="TF_fung"/>
</dbReference>
<dbReference type="Proteomes" id="UP001287286">
    <property type="component" value="Unassembled WGS sequence"/>
</dbReference>
<dbReference type="PRINTS" id="PR00755">
    <property type="entry name" value="AFLATOXINBRP"/>
</dbReference>
<feature type="region of interest" description="Disordered" evidence="6">
    <location>
        <begin position="654"/>
        <end position="703"/>
    </location>
</feature>
<dbReference type="SMART" id="SM00066">
    <property type="entry name" value="GAL4"/>
    <property type="match status" value="1"/>
</dbReference>
<keyword evidence="5" id="KW-0539">Nucleus</keyword>
<comment type="caution">
    <text evidence="8">The sequence shown here is derived from an EMBL/GenBank/DDBJ whole genome shotgun (WGS) entry which is preliminary data.</text>
</comment>